<evidence type="ECO:0000313" key="2">
    <source>
        <dbReference type="Proteomes" id="UP000029981"/>
    </source>
</evidence>
<comment type="caution">
    <text evidence="1">The sequence shown here is derived from an EMBL/GenBank/DDBJ whole genome shotgun (WGS) entry which is preliminary data.</text>
</comment>
<reference evidence="1 2" key="1">
    <citation type="journal article" date="2009" name="Nat. Genet.">
        <title>The genome of the cucumber, Cucumis sativus L.</title>
        <authorList>
            <person name="Huang S."/>
            <person name="Li R."/>
            <person name="Zhang Z."/>
            <person name="Li L."/>
            <person name="Gu X."/>
            <person name="Fan W."/>
            <person name="Lucas W.J."/>
            <person name="Wang X."/>
            <person name="Xie B."/>
            <person name="Ni P."/>
            <person name="Ren Y."/>
            <person name="Zhu H."/>
            <person name="Li J."/>
            <person name="Lin K."/>
            <person name="Jin W."/>
            <person name="Fei Z."/>
            <person name="Li G."/>
            <person name="Staub J."/>
            <person name="Kilian A."/>
            <person name="van der Vossen E.A."/>
            <person name="Wu Y."/>
            <person name="Guo J."/>
            <person name="He J."/>
            <person name="Jia Z."/>
            <person name="Ren Y."/>
            <person name="Tian G."/>
            <person name="Lu Y."/>
            <person name="Ruan J."/>
            <person name="Qian W."/>
            <person name="Wang M."/>
            <person name="Huang Q."/>
            <person name="Li B."/>
            <person name="Xuan Z."/>
            <person name="Cao J."/>
            <person name="Asan"/>
            <person name="Wu Z."/>
            <person name="Zhang J."/>
            <person name="Cai Q."/>
            <person name="Bai Y."/>
            <person name="Zhao B."/>
            <person name="Han Y."/>
            <person name="Li Y."/>
            <person name="Li X."/>
            <person name="Wang S."/>
            <person name="Shi Q."/>
            <person name="Liu S."/>
            <person name="Cho W.K."/>
            <person name="Kim J.Y."/>
            <person name="Xu Y."/>
            <person name="Heller-Uszynska K."/>
            <person name="Miao H."/>
            <person name="Cheng Z."/>
            <person name="Zhang S."/>
            <person name="Wu J."/>
            <person name="Yang Y."/>
            <person name="Kang H."/>
            <person name="Li M."/>
            <person name="Liang H."/>
            <person name="Ren X."/>
            <person name="Shi Z."/>
            <person name="Wen M."/>
            <person name="Jian M."/>
            <person name="Yang H."/>
            <person name="Zhang G."/>
            <person name="Yang Z."/>
            <person name="Chen R."/>
            <person name="Liu S."/>
            <person name="Li J."/>
            <person name="Ma L."/>
            <person name="Liu H."/>
            <person name="Zhou Y."/>
            <person name="Zhao J."/>
            <person name="Fang X."/>
            <person name="Li G."/>
            <person name="Fang L."/>
            <person name="Li Y."/>
            <person name="Liu D."/>
            <person name="Zheng H."/>
            <person name="Zhang Y."/>
            <person name="Qin N."/>
            <person name="Li Z."/>
            <person name="Yang G."/>
            <person name="Yang S."/>
            <person name="Bolund L."/>
            <person name="Kristiansen K."/>
            <person name="Zheng H."/>
            <person name="Li S."/>
            <person name="Zhang X."/>
            <person name="Yang H."/>
            <person name="Wang J."/>
            <person name="Sun R."/>
            <person name="Zhang B."/>
            <person name="Jiang S."/>
            <person name="Wang J."/>
            <person name="Du Y."/>
            <person name="Li S."/>
        </authorList>
    </citation>
    <scope>NUCLEOTIDE SEQUENCE [LARGE SCALE GENOMIC DNA]</scope>
    <source>
        <strain evidence="2">cv. 9930</strain>
        <tissue evidence="1">Leaf</tissue>
    </source>
</reference>
<dbReference type="Proteomes" id="UP000029981">
    <property type="component" value="Unassembled WGS sequence"/>
</dbReference>
<sequence>MQFYASNEEISRNQSGIVSERDMEEEEHEVYGGEIPVEGEMEGDVDMSAGDDDAVKELDEMKKRLKEMEEEAAALREMQAKVEKEMGAVQDPAGTSASQAGKEETDSRSVFVGNSLVNARSIIVCLTNELKGGGEGKLNLSSSGRESSSFIVVDYACTPEEVQQHFQSCGTVNRVTILTDKFGQPKGFAYVEFLEAEAVQEALVLNESELHGRQLKVLPKRTNVPGMKQYRARRYNPYVGFRRPYAPPYFYSPYGYGKMPRFRRSMRCFKIVPVFCYKRLNHQNSPLMGFSVGFPLLVATVVLNSWIRRLQWRRISWGKTSDGLKVNLLDRFEKLEEDLKSLMIVIRGLSRKLEKLGIRYMVTRKTLKDPIAEHFHNHAEFLWVVSRIRETETAVLAQINSEDTRTLAVQEDILEKEFLEMQKVLLAMQNLLIHLYALVEQQQKQLELIVAMGEKRKLMESKQTRDQEQTRIDGQNSANVESKELEAYEI</sequence>
<name>A0ACB6HBF4_CUCSA</name>
<reference evidence="1 2" key="5">
    <citation type="journal article" date="2019" name="Gigascience">
        <title>A chromosome-scale genome assembly of cucumber (Cucumis sativus L.).</title>
        <authorList>
            <person name="Li Q."/>
            <person name="Li H."/>
            <person name="Huang W."/>
            <person name="Xu Y."/>
            <person name="Zhou Q."/>
            <person name="Wang S."/>
            <person name="Ruan J."/>
            <person name="Huang S."/>
            <person name="Zhang Z."/>
        </authorList>
    </citation>
    <scope>NUCLEOTIDE SEQUENCE [LARGE SCALE GENOMIC DNA]</scope>
    <source>
        <strain evidence="2">cv. 9930</strain>
        <tissue evidence="1">Leaf</tissue>
    </source>
</reference>
<reference evidence="1 2" key="2">
    <citation type="journal article" date="2009" name="PLoS ONE">
        <title>An integrated genetic and cytogenetic map of the cucumber genome.</title>
        <authorList>
            <person name="Ren Y."/>
            <person name="Zhang Z."/>
            <person name="Liu J."/>
            <person name="Staub J.E."/>
            <person name="Han Y."/>
            <person name="Cheng Z."/>
            <person name="Li X."/>
            <person name="Lu J."/>
            <person name="Miao H."/>
            <person name="Kang H."/>
            <person name="Xie B."/>
            <person name="Gu X."/>
            <person name="Wang X."/>
            <person name="Du Y."/>
            <person name="Jin W."/>
            <person name="Huang S."/>
        </authorList>
    </citation>
    <scope>NUCLEOTIDE SEQUENCE [LARGE SCALE GENOMIC DNA]</scope>
    <source>
        <strain evidence="2">cv. 9930</strain>
        <tissue evidence="1">Leaf</tissue>
    </source>
</reference>
<reference evidence="1 2" key="3">
    <citation type="journal article" date="2010" name="BMC Genomics">
        <title>Transcriptome sequencing and comparative analysis of cucumber flowers with different sex types.</title>
        <authorList>
            <person name="Guo S."/>
            <person name="Zheng Y."/>
            <person name="Joung J.G."/>
            <person name="Liu S."/>
            <person name="Zhang Z."/>
            <person name="Crasta O.R."/>
            <person name="Sobral B.W."/>
            <person name="Xu Y."/>
            <person name="Huang S."/>
            <person name="Fei Z."/>
        </authorList>
    </citation>
    <scope>NUCLEOTIDE SEQUENCE [LARGE SCALE GENOMIC DNA]</scope>
    <source>
        <strain evidence="2">cv. 9930</strain>
        <tissue evidence="1">Leaf</tissue>
    </source>
</reference>
<proteinExistence type="predicted"/>
<dbReference type="EMBL" id="ACHR03000076">
    <property type="protein sequence ID" value="KAE8637180.1"/>
    <property type="molecule type" value="Genomic_DNA"/>
</dbReference>
<evidence type="ECO:0000313" key="1">
    <source>
        <dbReference type="EMBL" id="KAE8637180.1"/>
    </source>
</evidence>
<reference evidence="1 2" key="4">
    <citation type="journal article" date="2011" name="BMC Genomics">
        <title>RNA-Seq improves annotation of protein-coding genes in the cucumber genome.</title>
        <authorList>
            <person name="Li Z."/>
            <person name="Zhang Z."/>
            <person name="Yan P."/>
            <person name="Huang S."/>
            <person name="Fei Z."/>
            <person name="Lin K."/>
        </authorList>
    </citation>
    <scope>NUCLEOTIDE SEQUENCE [LARGE SCALE GENOMIC DNA]</scope>
    <source>
        <strain evidence="2">cv. 9930</strain>
        <tissue evidence="1">Leaf</tissue>
    </source>
</reference>
<accession>A0ACB6HBF4</accession>
<protein>
    <submittedName>
        <fullName evidence="1">Uncharacterized protein</fullName>
    </submittedName>
</protein>
<gene>
    <name evidence="1" type="ORF">Csa_018811</name>
</gene>
<keyword evidence="2" id="KW-1185">Reference proteome</keyword>
<organism evidence="1 2">
    <name type="scientific">Cucumis sativus</name>
    <name type="common">Cucumber</name>
    <dbReference type="NCBI Taxonomy" id="3659"/>
    <lineage>
        <taxon>Eukaryota</taxon>
        <taxon>Viridiplantae</taxon>
        <taxon>Streptophyta</taxon>
        <taxon>Embryophyta</taxon>
        <taxon>Tracheophyta</taxon>
        <taxon>Spermatophyta</taxon>
        <taxon>Magnoliopsida</taxon>
        <taxon>eudicotyledons</taxon>
        <taxon>Gunneridae</taxon>
        <taxon>Pentapetalae</taxon>
        <taxon>rosids</taxon>
        <taxon>fabids</taxon>
        <taxon>Cucurbitales</taxon>
        <taxon>Cucurbitaceae</taxon>
        <taxon>Benincaseae</taxon>
        <taxon>Cucumis</taxon>
    </lineage>
</organism>